<dbReference type="GeneID" id="7823016"/>
<proteinExistence type="predicted"/>
<name>I7MKK5_TETTS</name>
<protein>
    <submittedName>
        <fullName evidence="1">Uncharacterized protein</fullName>
    </submittedName>
</protein>
<evidence type="ECO:0000313" key="1">
    <source>
        <dbReference type="EMBL" id="EAR99452.2"/>
    </source>
</evidence>
<evidence type="ECO:0000313" key="2">
    <source>
        <dbReference type="Proteomes" id="UP000009168"/>
    </source>
</evidence>
<reference evidence="2" key="1">
    <citation type="journal article" date="2006" name="PLoS Biol.">
        <title>Macronuclear genome sequence of the ciliate Tetrahymena thermophila, a model eukaryote.</title>
        <authorList>
            <person name="Eisen J.A."/>
            <person name="Coyne R.S."/>
            <person name="Wu M."/>
            <person name="Wu D."/>
            <person name="Thiagarajan M."/>
            <person name="Wortman J.R."/>
            <person name="Badger J.H."/>
            <person name="Ren Q."/>
            <person name="Amedeo P."/>
            <person name="Jones K.M."/>
            <person name="Tallon L.J."/>
            <person name="Delcher A.L."/>
            <person name="Salzberg S.L."/>
            <person name="Silva J.C."/>
            <person name="Haas B.J."/>
            <person name="Majoros W.H."/>
            <person name="Farzad M."/>
            <person name="Carlton J.M."/>
            <person name="Smith R.K. Jr."/>
            <person name="Garg J."/>
            <person name="Pearlman R.E."/>
            <person name="Karrer K.M."/>
            <person name="Sun L."/>
            <person name="Manning G."/>
            <person name="Elde N.C."/>
            <person name="Turkewitz A.P."/>
            <person name="Asai D.J."/>
            <person name="Wilkes D.E."/>
            <person name="Wang Y."/>
            <person name="Cai H."/>
            <person name="Collins K."/>
            <person name="Stewart B.A."/>
            <person name="Lee S.R."/>
            <person name="Wilamowska K."/>
            <person name="Weinberg Z."/>
            <person name="Ruzzo W.L."/>
            <person name="Wloga D."/>
            <person name="Gaertig J."/>
            <person name="Frankel J."/>
            <person name="Tsao C.-C."/>
            <person name="Gorovsky M.A."/>
            <person name="Keeling P.J."/>
            <person name="Waller R.F."/>
            <person name="Patron N.J."/>
            <person name="Cherry J.M."/>
            <person name="Stover N.A."/>
            <person name="Krieger C.J."/>
            <person name="del Toro C."/>
            <person name="Ryder H.F."/>
            <person name="Williamson S.C."/>
            <person name="Barbeau R.A."/>
            <person name="Hamilton E.P."/>
            <person name="Orias E."/>
        </authorList>
    </citation>
    <scope>NUCLEOTIDE SEQUENCE [LARGE SCALE GENOMIC DNA]</scope>
    <source>
        <strain evidence="2">SB210</strain>
    </source>
</reference>
<keyword evidence="2" id="KW-1185">Reference proteome</keyword>
<dbReference type="InParanoid" id="I7MKK5"/>
<dbReference type="RefSeq" id="XP_001019697.2">
    <property type="nucleotide sequence ID" value="XM_001019697.2"/>
</dbReference>
<dbReference type="AlphaFoldDB" id="I7MKK5"/>
<accession>I7MKK5</accession>
<gene>
    <name evidence="1" type="ORF">TTHERM_00136160</name>
</gene>
<dbReference type="KEGG" id="tet:TTHERM_00136160"/>
<dbReference type="Proteomes" id="UP000009168">
    <property type="component" value="Unassembled WGS sequence"/>
</dbReference>
<organism evidence="1 2">
    <name type="scientific">Tetrahymena thermophila (strain SB210)</name>
    <dbReference type="NCBI Taxonomy" id="312017"/>
    <lineage>
        <taxon>Eukaryota</taxon>
        <taxon>Sar</taxon>
        <taxon>Alveolata</taxon>
        <taxon>Ciliophora</taxon>
        <taxon>Intramacronucleata</taxon>
        <taxon>Oligohymenophorea</taxon>
        <taxon>Hymenostomatida</taxon>
        <taxon>Tetrahymenina</taxon>
        <taxon>Tetrahymenidae</taxon>
        <taxon>Tetrahymena</taxon>
    </lineage>
</organism>
<dbReference type="EMBL" id="GG662639">
    <property type="protein sequence ID" value="EAR99452.2"/>
    <property type="molecule type" value="Genomic_DNA"/>
</dbReference>
<sequence length="149" mass="17494">MEDSKILALITNLCLSHLCLYNKMCQGKVPNVQSAQKCKELFHQQKVARNLQPNIIQMQKLQKFELLSQSIKIKNSIYLNYKCKNQQQKFVSLNLKYNIMTSQSLYLGQKAQVKPLESQSESKQNHQYTTLKLNQMKMYDKTYQKGRIL</sequence>